<organism evidence="1 2">
    <name type="scientific">Dendrobium chrysotoxum</name>
    <name type="common">Orchid</name>
    <dbReference type="NCBI Taxonomy" id="161865"/>
    <lineage>
        <taxon>Eukaryota</taxon>
        <taxon>Viridiplantae</taxon>
        <taxon>Streptophyta</taxon>
        <taxon>Embryophyta</taxon>
        <taxon>Tracheophyta</taxon>
        <taxon>Spermatophyta</taxon>
        <taxon>Magnoliopsida</taxon>
        <taxon>Liliopsida</taxon>
        <taxon>Asparagales</taxon>
        <taxon>Orchidaceae</taxon>
        <taxon>Epidendroideae</taxon>
        <taxon>Malaxideae</taxon>
        <taxon>Dendrobiinae</taxon>
        <taxon>Dendrobium</taxon>
    </lineage>
</organism>
<keyword evidence="2" id="KW-1185">Reference proteome</keyword>
<comment type="caution">
    <text evidence="1">The sequence shown here is derived from an EMBL/GenBank/DDBJ whole genome shotgun (WGS) entry which is preliminary data.</text>
</comment>
<gene>
    <name evidence="1" type="ORF">IEQ34_000605</name>
</gene>
<dbReference type="InterPro" id="IPR038941">
    <property type="entry name" value="At4g14100-like"/>
</dbReference>
<accession>A0AAV7HTE9</accession>
<name>A0AAV7HTE9_DENCH</name>
<reference evidence="1 2" key="1">
    <citation type="journal article" date="2021" name="Hortic Res">
        <title>Chromosome-scale assembly of the Dendrobium chrysotoxum genome enhances the understanding of orchid evolution.</title>
        <authorList>
            <person name="Zhang Y."/>
            <person name="Zhang G.Q."/>
            <person name="Zhang D."/>
            <person name="Liu X.D."/>
            <person name="Xu X.Y."/>
            <person name="Sun W.H."/>
            <person name="Yu X."/>
            <person name="Zhu X."/>
            <person name="Wang Z.W."/>
            <person name="Zhao X."/>
            <person name="Zhong W.Y."/>
            <person name="Chen H."/>
            <person name="Yin W.L."/>
            <person name="Huang T."/>
            <person name="Niu S.C."/>
            <person name="Liu Z.J."/>
        </authorList>
    </citation>
    <scope>NUCLEOTIDE SEQUENCE [LARGE SCALE GENOMIC DNA]</scope>
    <source>
        <strain evidence="1">Lindl</strain>
    </source>
</reference>
<dbReference type="PANTHER" id="PTHR33880">
    <property type="entry name" value="EXPRESSED PROTEIN"/>
    <property type="match status" value="1"/>
</dbReference>
<evidence type="ECO:0000313" key="1">
    <source>
        <dbReference type="EMBL" id="KAH0470882.1"/>
    </source>
</evidence>
<dbReference type="EMBL" id="JAGFBR010000001">
    <property type="protein sequence ID" value="KAH0470882.1"/>
    <property type="molecule type" value="Genomic_DNA"/>
</dbReference>
<evidence type="ECO:0000313" key="2">
    <source>
        <dbReference type="Proteomes" id="UP000775213"/>
    </source>
</evidence>
<dbReference type="PANTHER" id="PTHR33880:SF19">
    <property type="entry name" value="EXPRESSED PROTEIN"/>
    <property type="match status" value="1"/>
</dbReference>
<sequence length="241" mass="27356">MCIFVTVVVVITKPFPFSFLIPSSASMVTAQHLLFFLPVLLSSLSFISSSPSPTSSAPTPAPWPKQFHSVLFMNYSGALSLIDLWYDWPNGRNFNIIQDQLGGPPLHNLEWNNGTSFFYTLPNTPSPKCRSAQFPVGILRPNWLDGATYLGQVTIDGFLCNSWEKVEFIRYYEDVATRRPVNWVFYTGMEVHVMTFEVGAALNDEKWQAPAYCFEKRKEDENLQDITSTKALGDMTRSRFL</sequence>
<dbReference type="AlphaFoldDB" id="A0AAV7HTE9"/>
<dbReference type="Proteomes" id="UP000775213">
    <property type="component" value="Unassembled WGS sequence"/>
</dbReference>
<proteinExistence type="predicted"/>
<protein>
    <submittedName>
        <fullName evidence="1">Uncharacterized protein</fullName>
    </submittedName>
</protein>